<dbReference type="InterPro" id="IPR006656">
    <property type="entry name" value="Mopterin_OxRdtase"/>
</dbReference>
<dbReference type="PANTHER" id="PTHR43742:SF10">
    <property type="entry name" value="TRIMETHYLAMINE-N-OXIDE REDUCTASE 2"/>
    <property type="match status" value="1"/>
</dbReference>
<dbReference type="Gene3D" id="3.40.50.740">
    <property type="match status" value="1"/>
</dbReference>
<feature type="non-terminal residue" evidence="5">
    <location>
        <position position="1"/>
    </location>
</feature>
<dbReference type="Gene3D" id="3.40.228.10">
    <property type="entry name" value="Dimethylsulfoxide Reductase, domain 2"/>
    <property type="match status" value="1"/>
</dbReference>
<comment type="caution">
    <text evidence="5">The sequence shown here is derived from an EMBL/GenBank/DDBJ whole genome shotgun (WGS) entry which is preliminary data.</text>
</comment>
<protein>
    <recommendedName>
        <fullName evidence="4">Molybdopterin oxidoreductase domain-containing protein</fullName>
    </recommendedName>
</protein>
<dbReference type="InterPro" id="IPR050612">
    <property type="entry name" value="Prok_Mopterin_Oxidored"/>
</dbReference>
<evidence type="ECO:0000259" key="4">
    <source>
        <dbReference type="Pfam" id="PF00384"/>
    </source>
</evidence>
<dbReference type="SUPFAM" id="SSF53706">
    <property type="entry name" value="Formate dehydrogenase/DMSO reductase, domains 1-3"/>
    <property type="match status" value="1"/>
</dbReference>
<comment type="cofactor">
    <cofactor evidence="1">
        <name>Mo-bis(molybdopterin guanine dinucleotide)</name>
        <dbReference type="ChEBI" id="CHEBI:60539"/>
    </cofactor>
</comment>
<dbReference type="PANTHER" id="PTHR43742">
    <property type="entry name" value="TRIMETHYLAMINE-N-OXIDE REDUCTASE"/>
    <property type="match status" value="1"/>
</dbReference>
<proteinExistence type="predicted"/>
<name>X0URC6_9ZZZZ</name>
<dbReference type="GO" id="GO:0009055">
    <property type="term" value="F:electron transfer activity"/>
    <property type="evidence" value="ECO:0007669"/>
    <property type="project" value="TreeGrafter"/>
</dbReference>
<dbReference type="EMBL" id="BARS01024003">
    <property type="protein sequence ID" value="GAG02838.1"/>
    <property type="molecule type" value="Genomic_DNA"/>
</dbReference>
<dbReference type="GO" id="GO:0016491">
    <property type="term" value="F:oxidoreductase activity"/>
    <property type="evidence" value="ECO:0007669"/>
    <property type="project" value="UniProtKB-KW"/>
</dbReference>
<evidence type="ECO:0000256" key="2">
    <source>
        <dbReference type="ARBA" id="ARBA00022505"/>
    </source>
</evidence>
<dbReference type="GO" id="GO:0030151">
    <property type="term" value="F:molybdenum ion binding"/>
    <property type="evidence" value="ECO:0007669"/>
    <property type="project" value="TreeGrafter"/>
</dbReference>
<evidence type="ECO:0000256" key="1">
    <source>
        <dbReference type="ARBA" id="ARBA00001942"/>
    </source>
</evidence>
<dbReference type="Gene3D" id="3.30.2070.10">
    <property type="entry name" value="Formate dehydrogenase/DMSO reductase"/>
    <property type="match status" value="1"/>
</dbReference>
<feature type="domain" description="Molybdopterin oxidoreductase" evidence="4">
    <location>
        <begin position="1"/>
        <end position="246"/>
    </location>
</feature>
<feature type="non-terminal residue" evidence="5">
    <location>
        <position position="269"/>
    </location>
</feature>
<gene>
    <name evidence="5" type="ORF">S01H1_38160</name>
</gene>
<dbReference type="GO" id="GO:0009061">
    <property type="term" value="P:anaerobic respiration"/>
    <property type="evidence" value="ECO:0007669"/>
    <property type="project" value="TreeGrafter"/>
</dbReference>
<evidence type="ECO:0000256" key="3">
    <source>
        <dbReference type="ARBA" id="ARBA00023002"/>
    </source>
</evidence>
<evidence type="ECO:0000313" key="5">
    <source>
        <dbReference type="EMBL" id="GAG02838.1"/>
    </source>
</evidence>
<reference evidence="5" key="1">
    <citation type="journal article" date="2014" name="Front. Microbiol.">
        <title>High frequency of phylogenetically diverse reductive dehalogenase-homologous genes in deep subseafloor sedimentary metagenomes.</title>
        <authorList>
            <person name="Kawai M."/>
            <person name="Futagami T."/>
            <person name="Toyoda A."/>
            <person name="Takaki Y."/>
            <person name="Nishi S."/>
            <person name="Hori S."/>
            <person name="Arai W."/>
            <person name="Tsubouchi T."/>
            <person name="Morono Y."/>
            <person name="Uchiyama I."/>
            <person name="Ito T."/>
            <person name="Fujiyama A."/>
            <person name="Inagaki F."/>
            <person name="Takami H."/>
        </authorList>
    </citation>
    <scope>NUCLEOTIDE SEQUENCE</scope>
    <source>
        <strain evidence="5">Expedition CK06-06</strain>
    </source>
</reference>
<sequence>HEMITNNLYDKGFTNKYTFGFDRFRDYVTGAEDGIAKDPEWASSICGISPESIKELAREYAAARPAALMTGWAPGRTAYGEQFHRAASILAAITGNIGIEGGFVSGGTDQIDIGRIGQNIFLPDMGHNLIHKTEIYDALIHGRSAGYASDCRLLYITGCNMLNQFLNLNKGKRALMSQDFIITHELFLTPTARFADIILPAAHFLEYDDIGQPWIGGPYTIFMHKVSNNTSGPKSDLEIFTEIAERMGIKYYNEKSDSQWLGEFLESEP</sequence>
<keyword evidence="2" id="KW-0500">Molybdenum</keyword>
<accession>X0URC6</accession>
<dbReference type="GO" id="GO:0030288">
    <property type="term" value="C:outer membrane-bounded periplasmic space"/>
    <property type="evidence" value="ECO:0007669"/>
    <property type="project" value="TreeGrafter"/>
</dbReference>
<keyword evidence="3" id="KW-0560">Oxidoreductase</keyword>
<organism evidence="5">
    <name type="scientific">marine sediment metagenome</name>
    <dbReference type="NCBI Taxonomy" id="412755"/>
    <lineage>
        <taxon>unclassified sequences</taxon>
        <taxon>metagenomes</taxon>
        <taxon>ecological metagenomes</taxon>
    </lineage>
</organism>
<dbReference type="Pfam" id="PF00384">
    <property type="entry name" value="Molybdopterin"/>
    <property type="match status" value="1"/>
</dbReference>
<dbReference type="AlphaFoldDB" id="X0URC6"/>